<evidence type="ECO:0000256" key="1">
    <source>
        <dbReference type="SAM" id="Phobius"/>
    </source>
</evidence>
<keyword evidence="1" id="KW-1133">Transmembrane helix</keyword>
<accession>A0ABR9D1J0</accession>
<keyword evidence="4" id="KW-1185">Reference proteome</keyword>
<dbReference type="RefSeq" id="WP_192374481.1">
    <property type="nucleotide sequence ID" value="NZ_CAJHIV010000001.1"/>
</dbReference>
<feature type="transmembrane region" description="Helical" evidence="1">
    <location>
        <begin position="181"/>
        <end position="202"/>
    </location>
</feature>
<keyword evidence="1" id="KW-0472">Membrane</keyword>
<keyword evidence="2" id="KW-0732">Signal</keyword>
<keyword evidence="1" id="KW-0812">Transmembrane</keyword>
<organism evidence="3 4">
    <name type="scientific">Methylomonas albis</name>
    <dbReference type="NCBI Taxonomy" id="1854563"/>
    <lineage>
        <taxon>Bacteria</taxon>
        <taxon>Pseudomonadati</taxon>
        <taxon>Pseudomonadota</taxon>
        <taxon>Gammaproteobacteria</taxon>
        <taxon>Methylococcales</taxon>
        <taxon>Methylococcaceae</taxon>
        <taxon>Methylomonas</taxon>
    </lineage>
</organism>
<evidence type="ECO:0000313" key="4">
    <source>
        <dbReference type="Proteomes" id="UP000652176"/>
    </source>
</evidence>
<evidence type="ECO:0008006" key="5">
    <source>
        <dbReference type="Google" id="ProtNLM"/>
    </source>
</evidence>
<comment type="caution">
    <text evidence="3">The sequence shown here is derived from an EMBL/GenBank/DDBJ whole genome shotgun (WGS) entry which is preliminary data.</text>
</comment>
<gene>
    <name evidence="3" type="ORF">IE877_09350</name>
</gene>
<evidence type="ECO:0000313" key="3">
    <source>
        <dbReference type="EMBL" id="MBD9356094.1"/>
    </source>
</evidence>
<protein>
    <recommendedName>
        <fullName evidence="5">PEP-CTERM protein-sorting domain-containing protein</fullName>
    </recommendedName>
</protein>
<dbReference type="Proteomes" id="UP000652176">
    <property type="component" value="Unassembled WGS sequence"/>
</dbReference>
<feature type="signal peptide" evidence="2">
    <location>
        <begin position="1"/>
        <end position="19"/>
    </location>
</feature>
<proteinExistence type="predicted"/>
<sequence>MKKLALAFFLASSIPCAQASTVLTSTFTADNAFEEYISSSTTSISGAAILTGNYWGSTYSSVDNLVSTSVSYLILKVTNQGGPGAALGTFTLSDSNYSFGNGTNTISTGDTGWTMYVDSLSNAASSIVSEGANGISPWGSHAGIDSSAQWVWYYNSINTNGAGAWGDDHSTVYLVTSITPAAVPVPGAVWLMGSALLGLLGLKRKHG</sequence>
<evidence type="ECO:0000256" key="2">
    <source>
        <dbReference type="SAM" id="SignalP"/>
    </source>
</evidence>
<reference evidence="3 4" key="1">
    <citation type="submission" date="2020-09" db="EMBL/GenBank/DDBJ databases">
        <title>Methylomonas albis sp. nov. and Methylomonas fluvii sp. nov.: Two cold-adapted methanotrophs from the River Elbe and an amended description of Methylovulum psychrotolerans strain Eb1.</title>
        <authorList>
            <person name="Bussmann I.K."/>
            <person name="Klings K.-W."/>
            <person name="Warnstedt J."/>
            <person name="Hoppert M."/>
            <person name="Saborowski A."/>
            <person name="Horn F."/>
            <person name="Liebner S."/>
        </authorList>
    </citation>
    <scope>NUCLEOTIDE SEQUENCE [LARGE SCALE GENOMIC DNA]</scope>
    <source>
        <strain evidence="3 4">EbA</strain>
    </source>
</reference>
<dbReference type="EMBL" id="JACXSS010000001">
    <property type="protein sequence ID" value="MBD9356094.1"/>
    <property type="molecule type" value="Genomic_DNA"/>
</dbReference>
<feature type="chain" id="PRO_5045754638" description="PEP-CTERM protein-sorting domain-containing protein" evidence="2">
    <location>
        <begin position="20"/>
        <end position="207"/>
    </location>
</feature>
<name>A0ABR9D1J0_9GAMM</name>